<protein>
    <submittedName>
        <fullName evidence="2">Uncharacterized protein</fullName>
    </submittedName>
</protein>
<gene>
    <name evidence="2" type="ORF">VKT23_010580</name>
</gene>
<feature type="compositionally biased region" description="Acidic residues" evidence="1">
    <location>
        <begin position="451"/>
        <end position="465"/>
    </location>
</feature>
<organism evidence="2 3">
    <name type="scientific">Marasmiellus scandens</name>
    <dbReference type="NCBI Taxonomy" id="2682957"/>
    <lineage>
        <taxon>Eukaryota</taxon>
        <taxon>Fungi</taxon>
        <taxon>Dikarya</taxon>
        <taxon>Basidiomycota</taxon>
        <taxon>Agaricomycotina</taxon>
        <taxon>Agaricomycetes</taxon>
        <taxon>Agaricomycetidae</taxon>
        <taxon>Agaricales</taxon>
        <taxon>Marasmiineae</taxon>
        <taxon>Omphalotaceae</taxon>
        <taxon>Marasmiellus</taxon>
    </lineage>
</organism>
<keyword evidence="3" id="KW-1185">Reference proteome</keyword>
<evidence type="ECO:0000313" key="3">
    <source>
        <dbReference type="Proteomes" id="UP001498398"/>
    </source>
</evidence>
<feature type="compositionally biased region" description="Acidic residues" evidence="1">
    <location>
        <begin position="477"/>
        <end position="501"/>
    </location>
</feature>
<evidence type="ECO:0000313" key="2">
    <source>
        <dbReference type="EMBL" id="KAK7456333.1"/>
    </source>
</evidence>
<comment type="caution">
    <text evidence="2">The sequence shown here is derived from an EMBL/GenBank/DDBJ whole genome shotgun (WGS) entry which is preliminary data.</text>
</comment>
<reference evidence="2 3" key="1">
    <citation type="submission" date="2024-01" db="EMBL/GenBank/DDBJ databases">
        <title>A draft genome for the cacao thread blight pathogen Marasmiellus scandens.</title>
        <authorList>
            <person name="Baruah I.K."/>
            <person name="Leung J."/>
            <person name="Bukari Y."/>
            <person name="Amoako-Attah I."/>
            <person name="Meinhardt L.W."/>
            <person name="Bailey B.A."/>
            <person name="Cohen S.P."/>
        </authorList>
    </citation>
    <scope>NUCLEOTIDE SEQUENCE [LARGE SCALE GENOMIC DNA]</scope>
    <source>
        <strain evidence="2 3">GH-19</strain>
    </source>
</reference>
<feature type="region of interest" description="Disordered" evidence="1">
    <location>
        <begin position="81"/>
        <end position="104"/>
    </location>
</feature>
<proteinExistence type="predicted"/>
<dbReference type="Proteomes" id="UP001498398">
    <property type="component" value="Unassembled WGS sequence"/>
</dbReference>
<accession>A0ABR1JGC7</accession>
<name>A0ABR1JGC7_9AGAR</name>
<dbReference type="EMBL" id="JBANRG010000021">
    <property type="protein sequence ID" value="KAK7456333.1"/>
    <property type="molecule type" value="Genomic_DNA"/>
</dbReference>
<feature type="region of interest" description="Disordered" evidence="1">
    <location>
        <begin position="432"/>
        <end position="518"/>
    </location>
</feature>
<evidence type="ECO:0000256" key="1">
    <source>
        <dbReference type="SAM" id="MobiDB-lite"/>
    </source>
</evidence>
<sequence length="518" mass="59799">MLQISIPVFEGLVPEQNKPILDLLFDLCIFHCLAKFRLHSNESLQMLDERTTELGKSLQSFEEQVCMVYDTQEIPKETAARSCRNAKKANEGNNKGKRKAADAEPTRKAFNLSTYKIHALGHYVQFIRLYGTTDNYTTQIGELEHCQVKHFYAHTNRTFKFVHQVTALEKRKRIVESIKLRQQESSHGPTVPFEHSNPLPVTSPKLHYKISDDTSVWTKVQTLMDENPRDPAVQVHYTFYQLLVAQTSFQNFYIQLKEHLYSRFTRKTENITIDDRGQVDVQRDRIYSHKVLRINYTTYDKIPLILVLVQMSWFGLQTPAPHIAAYQQVDFLWVRWFTVDRDQGKLDLTKKQLPRVSFTYADEESFRFGKTKLFMGPSNLGRKKSDNDEDWAMYYVGVFSDQDMFTHFIPSLGLGHVSWAGRQEPEQEAIIEEGSPDDNDTPLQSAIPEAPPEDQTGEVEVEVGNESELKDYGYVDSDGEDEDEVVEDVREEDLGPEDGEEPVNHDMDVMDMEGYGLL</sequence>